<dbReference type="InterPro" id="IPR005846">
    <property type="entry name" value="A-D-PHexomutase_a/b/a-III"/>
</dbReference>
<protein>
    <recommendedName>
        <fullName evidence="9">Alpha-D-phosphohexomutase C-terminal domain-containing protein</fullName>
    </recommendedName>
</protein>
<feature type="domain" description="Alpha-D-phosphohexomutase C-terminal" evidence="6">
    <location>
        <begin position="61"/>
        <end position="134"/>
    </location>
</feature>
<evidence type="ECO:0000256" key="3">
    <source>
        <dbReference type="ARBA" id="ARBA00022723"/>
    </source>
</evidence>
<gene>
    <name evidence="8" type="ORF">METZ01_LOCUS357394</name>
</gene>
<proteinExistence type="predicted"/>
<dbReference type="Pfam" id="PF02880">
    <property type="entry name" value="PGM_PMM_III"/>
    <property type="match status" value="1"/>
</dbReference>
<name>A0A382S403_9ZZZZ</name>
<dbReference type="GO" id="GO:0005975">
    <property type="term" value="P:carbohydrate metabolic process"/>
    <property type="evidence" value="ECO:0007669"/>
    <property type="project" value="InterPro"/>
</dbReference>
<keyword evidence="2" id="KW-0597">Phosphoprotein</keyword>
<dbReference type="InterPro" id="IPR016055">
    <property type="entry name" value="A-D-PHexomutase_a/b/a-I/II/III"/>
</dbReference>
<dbReference type="SUPFAM" id="SSF53738">
    <property type="entry name" value="Phosphoglucomutase, first 3 domains"/>
    <property type="match status" value="1"/>
</dbReference>
<comment type="cofactor">
    <cofactor evidence="1">
        <name>Mg(2+)</name>
        <dbReference type="ChEBI" id="CHEBI:18420"/>
    </cofactor>
</comment>
<evidence type="ECO:0000256" key="1">
    <source>
        <dbReference type="ARBA" id="ARBA00001946"/>
    </source>
</evidence>
<dbReference type="SUPFAM" id="SSF55957">
    <property type="entry name" value="Phosphoglucomutase, C-terminal domain"/>
    <property type="match status" value="1"/>
</dbReference>
<evidence type="ECO:0000259" key="6">
    <source>
        <dbReference type="Pfam" id="PF00408"/>
    </source>
</evidence>
<sequence length="151" mass="17060">MQETNALLAGEMSGHICFADGYYGFDDAIYAACRVLQIVASSEKKVSEMLADVPKTASTPEIRIDCPDDRKFKIVSELTESFRKHYDVIDIDGARINFENGWALIRASNTQPVLVLRFEADNIDQLKKIISLVRDAMSKYESDITLDQELY</sequence>
<dbReference type="GO" id="GO:0046872">
    <property type="term" value="F:metal ion binding"/>
    <property type="evidence" value="ECO:0007669"/>
    <property type="project" value="UniProtKB-KW"/>
</dbReference>
<dbReference type="EMBL" id="UINC01126207">
    <property type="protein sequence ID" value="SVD04540.1"/>
    <property type="molecule type" value="Genomic_DNA"/>
</dbReference>
<keyword evidence="5" id="KW-0413">Isomerase</keyword>
<reference evidence="8" key="1">
    <citation type="submission" date="2018-05" db="EMBL/GenBank/DDBJ databases">
        <authorList>
            <person name="Lanie J.A."/>
            <person name="Ng W.-L."/>
            <person name="Kazmierczak K.M."/>
            <person name="Andrzejewski T.M."/>
            <person name="Davidsen T.M."/>
            <person name="Wayne K.J."/>
            <person name="Tettelin H."/>
            <person name="Glass J.I."/>
            <person name="Rusch D."/>
            <person name="Podicherti R."/>
            <person name="Tsui H.-C.T."/>
            <person name="Winkler M.E."/>
        </authorList>
    </citation>
    <scope>NUCLEOTIDE SEQUENCE</scope>
</reference>
<dbReference type="PANTHER" id="PTHR43771:SF2">
    <property type="entry name" value="PHOSPHOMANNOMUTASE_PHOSPHOGLUCOMUTASE"/>
    <property type="match status" value="1"/>
</dbReference>
<dbReference type="PANTHER" id="PTHR43771">
    <property type="entry name" value="PHOSPHOMANNOMUTASE"/>
    <property type="match status" value="1"/>
</dbReference>
<keyword evidence="4" id="KW-0460">Magnesium</keyword>
<evidence type="ECO:0000259" key="7">
    <source>
        <dbReference type="Pfam" id="PF02880"/>
    </source>
</evidence>
<evidence type="ECO:0008006" key="9">
    <source>
        <dbReference type="Google" id="ProtNLM"/>
    </source>
</evidence>
<evidence type="ECO:0000256" key="5">
    <source>
        <dbReference type="ARBA" id="ARBA00023235"/>
    </source>
</evidence>
<organism evidence="8">
    <name type="scientific">marine metagenome</name>
    <dbReference type="NCBI Taxonomy" id="408172"/>
    <lineage>
        <taxon>unclassified sequences</taxon>
        <taxon>metagenomes</taxon>
        <taxon>ecological metagenomes</taxon>
    </lineage>
</organism>
<dbReference type="InterPro" id="IPR005843">
    <property type="entry name" value="A-D-PHexomutase_C"/>
</dbReference>
<dbReference type="GO" id="GO:0016868">
    <property type="term" value="F:intramolecular phosphotransferase activity"/>
    <property type="evidence" value="ECO:0007669"/>
    <property type="project" value="InterPro"/>
</dbReference>
<evidence type="ECO:0000256" key="4">
    <source>
        <dbReference type="ARBA" id="ARBA00022842"/>
    </source>
</evidence>
<keyword evidence="3" id="KW-0479">Metal-binding</keyword>
<evidence type="ECO:0000313" key="8">
    <source>
        <dbReference type="EMBL" id="SVD04540.1"/>
    </source>
</evidence>
<dbReference type="AlphaFoldDB" id="A0A382S403"/>
<accession>A0A382S403</accession>
<dbReference type="Gene3D" id="3.30.310.50">
    <property type="entry name" value="Alpha-D-phosphohexomutase, C-terminal domain"/>
    <property type="match status" value="1"/>
</dbReference>
<dbReference type="Pfam" id="PF00408">
    <property type="entry name" value="PGM_PMM_IV"/>
    <property type="match status" value="1"/>
</dbReference>
<evidence type="ECO:0000256" key="2">
    <source>
        <dbReference type="ARBA" id="ARBA00022553"/>
    </source>
</evidence>
<dbReference type="Gene3D" id="3.40.120.10">
    <property type="entry name" value="Alpha-D-Glucose-1,6-Bisphosphate, subunit A, domain 3"/>
    <property type="match status" value="1"/>
</dbReference>
<feature type="domain" description="Alpha-D-phosphohexomutase alpha/beta/alpha" evidence="7">
    <location>
        <begin position="1"/>
        <end position="55"/>
    </location>
</feature>
<dbReference type="InterPro" id="IPR036900">
    <property type="entry name" value="A-D-PHexomutase_C_sf"/>
</dbReference>